<dbReference type="EMBL" id="JBFOLJ010000010">
    <property type="protein sequence ID" value="KAL2500303.1"/>
    <property type="molecule type" value="Genomic_DNA"/>
</dbReference>
<evidence type="ECO:0000313" key="1">
    <source>
        <dbReference type="EMBL" id="KAL2500303.1"/>
    </source>
</evidence>
<organism evidence="1 2">
    <name type="scientific">Forsythia ovata</name>
    <dbReference type="NCBI Taxonomy" id="205694"/>
    <lineage>
        <taxon>Eukaryota</taxon>
        <taxon>Viridiplantae</taxon>
        <taxon>Streptophyta</taxon>
        <taxon>Embryophyta</taxon>
        <taxon>Tracheophyta</taxon>
        <taxon>Spermatophyta</taxon>
        <taxon>Magnoliopsida</taxon>
        <taxon>eudicotyledons</taxon>
        <taxon>Gunneridae</taxon>
        <taxon>Pentapetalae</taxon>
        <taxon>asterids</taxon>
        <taxon>lamiids</taxon>
        <taxon>Lamiales</taxon>
        <taxon>Oleaceae</taxon>
        <taxon>Forsythieae</taxon>
        <taxon>Forsythia</taxon>
    </lineage>
</organism>
<reference evidence="2" key="1">
    <citation type="submission" date="2024-07" db="EMBL/GenBank/DDBJ databases">
        <title>Two chromosome-level genome assemblies of Korean endemic species Abeliophyllum distichum and Forsythia ovata (Oleaceae).</title>
        <authorList>
            <person name="Jang H."/>
        </authorList>
    </citation>
    <scope>NUCLEOTIDE SEQUENCE [LARGE SCALE GENOMIC DNA]</scope>
</reference>
<evidence type="ECO:0000313" key="2">
    <source>
        <dbReference type="Proteomes" id="UP001604277"/>
    </source>
</evidence>
<dbReference type="Proteomes" id="UP001604277">
    <property type="component" value="Unassembled WGS sequence"/>
</dbReference>
<proteinExistence type="predicted"/>
<keyword evidence="2" id="KW-1185">Reference proteome</keyword>
<accession>A0ABD1SKP5</accession>
<name>A0ABD1SKP5_9LAMI</name>
<gene>
    <name evidence="1" type="ORF">Fot_34151</name>
</gene>
<dbReference type="AlphaFoldDB" id="A0ABD1SKP5"/>
<protein>
    <submittedName>
        <fullName evidence="1">Uncharacterized protein</fullName>
    </submittedName>
</protein>
<comment type="caution">
    <text evidence="1">The sequence shown here is derived from an EMBL/GenBank/DDBJ whole genome shotgun (WGS) entry which is preliminary data.</text>
</comment>
<sequence length="103" mass="12110">MFRNHLRTFTENVRDHSYTFTENCIAIIVTLHTHKVVGISIIGGDREIREKVRVEVYCETKKARSCLPIASPMGGALILMRRTHSLPRDRYKNIWVEMIVWWP</sequence>